<sequence>MSQFYPLNNGIISESSNQTVNQMTFQDIQSLDQQFVRFSLPAVDLVYNFQQFEMDQDSQIQAINHYQMTIQETQSLVQQFSRFILLAVDLIKYNFLENFFNL</sequence>
<dbReference type="AlphaFoldDB" id="A0A8H4B340"/>
<proteinExistence type="predicted"/>
<name>A0A8H4B340_GIGMA</name>
<reference evidence="1 2" key="1">
    <citation type="journal article" date="2019" name="Environ. Microbiol.">
        <title>At the nexus of three kingdoms: the genome of the mycorrhizal fungus Gigaspora margarita provides insights into plant, endobacterial and fungal interactions.</title>
        <authorList>
            <person name="Venice F."/>
            <person name="Ghignone S."/>
            <person name="Salvioli di Fossalunga A."/>
            <person name="Amselem J."/>
            <person name="Novero M."/>
            <person name="Xianan X."/>
            <person name="Sedzielewska Toro K."/>
            <person name="Morin E."/>
            <person name="Lipzen A."/>
            <person name="Grigoriev I.V."/>
            <person name="Henrissat B."/>
            <person name="Martin F.M."/>
            <person name="Bonfante P."/>
        </authorList>
    </citation>
    <scope>NUCLEOTIDE SEQUENCE [LARGE SCALE GENOMIC DNA]</scope>
    <source>
        <strain evidence="1 2">BEG34</strain>
    </source>
</reference>
<keyword evidence="2" id="KW-1185">Reference proteome</keyword>
<evidence type="ECO:0000313" key="1">
    <source>
        <dbReference type="EMBL" id="KAF0555932.1"/>
    </source>
</evidence>
<evidence type="ECO:0000313" key="2">
    <source>
        <dbReference type="Proteomes" id="UP000439903"/>
    </source>
</evidence>
<comment type="caution">
    <text evidence="1">The sequence shown here is derived from an EMBL/GenBank/DDBJ whole genome shotgun (WGS) entry which is preliminary data.</text>
</comment>
<dbReference type="Proteomes" id="UP000439903">
    <property type="component" value="Unassembled WGS sequence"/>
</dbReference>
<accession>A0A8H4B340</accession>
<organism evidence="1 2">
    <name type="scientific">Gigaspora margarita</name>
    <dbReference type="NCBI Taxonomy" id="4874"/>
    <lineage>
        <taxon>Eukaryota</taxon>
        <taxon>Fungi</taxon>
        <taxon>Fungi incertae sedis</taxon>
        <taxon>Mucoromycota</taxon>
        <taxon>Glomeromycotina</taxon>
        <taxon>Glomeromycetes</taxon>
        <taxon>Diversisporales</taxon>
        <taxon>Gigasporaceae</taxon>
        <taxon>Gigaspora</taxon>
    </lineage>
</organism>
<dbReference type="EMBL" id="WTPW01000037">
    <property type="protein sequence ID" value="KAF0555932.1"/>
    <property type="molecule type" value="Genomic_DNA"/>
</dbReference>
<protein>
    <submittedName>
        <fullName evidence="1">Uncharacterized protein</fullName>
    </submittedName>
</protein>
<dbReference type="OrthoDB" id="10456599at2759"/>
<gene>
    <name evidence="1" type="ORF">F8M41_016547</name>
</gene>